<proteinExistence type="predicted"/>
<reference evidence="1" key="1">
    <citation type="submission" date="2022-11" db="EMBL/GenBank/DDBJ databases">
        <authorList>
            <person name="Morgan W.R."/>
            <person name="Tartar A."/>
        </authorList>
    </citation>
    <scope>NUCLEOTIDE SEQUENCE</scope>
    <source>
        <strain evidence="1">ARSEF 373</strain>
    </source>
</reference>
<evidence type="ECO:0000313" key="1">
    <source>
        <dbReference type="EMBL" id="DAZ93314.1"/>
    </source>
</evidence>
<reference evidence="1" key="2">
    <citation type="journal article" date="2023" name="Microbiol Resour">
        <title>Decontamination and Annotation of the Draft Genome Sequence of the Oomycete Lagenidium giganteum ARSEF 373.</title>
        <authorList>
            <person name="Morgan W.R."/>
            <person name="Tartar A."/>
        </authorList>
    </citation>
    <scope>NUCLEOTIDE SEQUENCE</scope>
    <source>
        <strain evidence="1">ARSEF 373</strain>
    </source>
</reference>
<sequence length="90" mass="10088">MSGCAAWMVPTVAPRPTTLSSKAIKRDYTLRKRIKTGQLFVRLRDSAAATDDIIKRHKELKRAGALSMVEDNALEPLLSNEIVRVRQTHS</sequence>
<dbReference type="EMBL" id="DAKRPA010000326">
    <property type="protein sequence ID" value="DAZ93314.1"/>
    <property type="molecule type" value="Genomic_DNA"/>
</dbReference>
<comment type="caution">
    <text evidence="1">The sequence shown here is derived from an EMBL/GenBank/DDBJ whole genome shotgun (WGS) entry which is preliminary data.</text>
</comment>
<evidence type="ECO:0000313" key="2">
    <source>
        <dbReference type="Proteomes" id="UP001146120"/>
    </source>
</evidence>
<dbReference type="AlphaFoldDB" id="A0AAV2YKU0"/>
<dbReference type="Proteomes" id="UP001146120">
    <property type="component" value="Unassembled WGS sequence"/>
</dbReference>
<gene>
    <name evidence="1" type="ORF">N0F65_000865</name>
</gene>
<name>A0AAV2YKU0_9STRA</name>
<keyword evidence="2" id="KW-1185">Reference proteome</keyword>
<organism evidence="1 2">
    <name type="scientific">Lagenidium giganteum</name>
    <dbReference type="NCBI Taxonomy" id="4803"/>
    <lineage>
        <taxon>Eukaryota</taxon>
        <taxon>Sar</taxon>
        <taxon>Stramenopiles</taxon>
        <taxon>Oomycota</taxon>
        <taxon>Peronosporomycetes</taxon>
        <taxon>Pythiales</taxon>
        <taxon>Pythiaceae</taxon>
    </lineage>
</organism>
<protein>
    <submittedName>
        <fullName evidence="1">Uncharacterized protein</fullName>
    </submittedName>
</protein>
<accession>A0AAV2YKU0</accession>